<dbReference type="Pfam" id="PF00535">
    <property type="entry name" value="Glycos_transf_2"/>
    <property type="match status" value="1"/>
</dbReference>
<dbReference type="Proteomes" id="UP000242351">
    <property type="component" value="Unassembled WGS sequence"/>
</dbReference>
<proteinExistence type="predicted"/>
<dbReference type="InterPro" id="IPR001173">
    <property type="entry name" value="Glyco_trans_2-like"/>
</dbReference>
<dbReference type="RefSeq" id="WP_100357675.1">
    <property type="nucleotide sequence ID" value="NZ_PGOZ01000008.1"/>
</dbReference>
<keyword evidence="2" id="KW-0808">Transferase</keyword>
<dbReference type="PANTHER" id="PTHR22916:SF3">
    <property type="entry name" value="UDP-GLCNAC:BETAGAL BETA-1,3-N-ACETYLGLUCOSAMINYLTRANSFERASE-LIKE PROTEIN 1"/>
    <property type="match status" value="1"/>
</dbReference>
<dbReference type="CDD" id="cd00761">
    <property type="entry name" value="Glyco_tranf_GTA_type"/>
    <property type="match status" value="1"/>
</dbReference>
<dbReference type="Gene3D" id="3.90.550.10">
    <property type="entry name" value="Spore Coat Polysaccharide Biosynthesis Protein SpsA, Chain A"/>
    <property type="match status" value="1"/>
</dbReference>
<evidence type="ECO:0000259" key="1">
    <source>
        <dbReference type="Pfam" id="PF00535"/>
    </source>
</evidence>
<name>A0A2H9ULK4_9GAMM</name>
<organism evidence="2 3">
    <name type="scientific">Acinetobacter pseudolwoffii</name>
    <dbReference type="NCBI Taxonomy" id="2053287"/>
    <lineage>
        <taxon>Bacteria</taxon>
        <taxon>Pseudomonadati</taxon>
        <taxon>Pseudomonadota</taxon>
        <taxon>Gammaproteobacteria</taxon>
        <taxon>Moraxellales</taxon>
        <taxon>Moraxellaceae</taxon>
        <taxon>Acinetobacter</taxon>
    </lineage>
</organism>
<dbReference type="AlphaFoldDB" id="A0A2H9ULK4"/>
<dbReference type="PANTHER" id="PTHR22916">
    <property type="entry name" value="GLYCOSYLTRANSFERASE"/>
    <property type="match status" value="1"/>
</dbReference>
<dbReference type="EMBL" id="PGOZ01000008">
    <property type="protein sequence ID" value="PJI32571.1"/>
    <property type="molecule type" value="Genomic_DNA"/>
</dbReference>
<comment type="caution">
    <text evidence="2">The sequence shown here is derived from an EMBL/GenBank/DDBJ whole genome shotgun (WGS) entry which is preliminary data.</text>
</comment>
<dbReference type="InterPro" id="IPR029044">
    <property type="entry name" value="Nucleotide-diphossugar_trans"/>
</dbReference>
<evidence type="ECO:0000313" key="2">
    <source>
        <dbReference type="EMBL" id="PJI32571.1"/>
    </source>
</evidence>
<dbReference type="GO" id="GO:0016758">
    <property type="term" value="F:hexosyltransferase activity"/>
    <property type="evidence" value="ECO:0007669"/>
    <property type="project" value="UniProtKB-ARBA"/>
</dbReference>
<reference evidence="2 3" key="1">
    <citation type="submission" date="2017-11" db="EMBL/GenBank/DDBJ databases">
        <authorList>
            <person name="Han C.G."/>
        </authorList>
    </citation>
    <scope>NUCLEOTIDE SEQUENCE [LARGE SCALE GENOMIC DNA]</scope>
    <source>
        <strain evidence="2 3">ANC 5347</strain>
    </source>
</reference>
<evidence type="ECO:0000313" key="3">
    <source>
        <dbReference type="Proteomes" id="UP000242351"/>
    </source>
</evidence>
<reference evidence="2 3" key="2">
    <citation type="submission" date="2017-12" db="EMBL/GenBank/DDBJ databases">
        <title>Revising the taxonomy of the Acinetobacter lwoffii group: the description of Acinetobacter pseudolwoffii sp. nov. and emended description of Acinetobacter lwoffii.</title>
        <authorList>
            <person name="Nemec A."/>
        </authorList>
    </citation>
    <scope>NUCLEOTIDE SEQUENCE [LARGE SCALE GENOMIC DNA]</scope>
    <source>
        <strain evidence="2 3">ANC 5347</strain>
    </source>
</reference>
<sequence length="247" mass="28648">MNSIVSIITPSFNSVNYICHTIESILNQSYKNWELIIIDDCSTDDSCTVIQKYVDQDSRIKLIKLEENSGAAIARNIGIKHASGRFIAFLDSDDTWHPEKLEKQIKFMLDNQYYFTYTGYRKVDENGAFIKNAKMPKSINYNKLLKTNYIGCLTAIYDSEKLGKIYFPLIRKRQDYALWLKILKIIPNAYGLQEDLANYTVRSDSISANKLNVAKYNWTVYREVEKLSLIHAIYCFINYAILGILRK</sequence>
<protein>
    <submittedName>
        <fullName evidence="2">Glycosyl transferase</fullName>
    </submittedName>
</protein>
<gene>
    <name evidence="2" type="ORF">CU320_07925</name>
</gene>
<feature type="domain" description="Glycosyltransferase 2-like" evidence="1">
    <location>
        <begin position="6"/>
        <end position="139"/>
    </location>
</feature>
<accession>A0A2H9ULK4</accession>
<dbReference type="SUPFAM" id="SSF53448">
    <property type="entry name" value="Nucleotide-diphospho-sugar transferases"/>
    <property type="match status" value="1"/>
</dbReference>
<dbReference type="FunFam" id="3.90.550.10:FF:000130">
    <property type="entry name" value="Family 2 glycosyl transferase"/>
    <property type="match status" value="1"/>
</dbReference>